<feature type="transmembrane region" description="Helical" evidence="1">
    <location>
        <begin position="7"/>
        <end position="26"/>
    </location>
</feature>
<organism evidence="2 3">
    <name type="scientific">Lederbergia ruris</name>
    <dbReference type="NCBI Taxonomy" id="217495"/>
    <lineage>
        <taxon>Bacteria</taxon>
        <taxon>Bacillati</taxon>
        <taxon>Bacillota</taxon>
        <taxon>Bacilli</taxon>
        <taxon>Bacillales</taxon>
        <taxon>Bacillaceae</taxon>
        <taxon>Lederbergia</taxon>
    </lineage>
</organism>
<sequence>MVKIKKLENLIEEIILILGLILIIVATAMLSIVAAIYVTGLILFLFGFLLAYTKKERR</sequence>
<proteinExistence type="predicted"/>
<feature type="transmembrane region" description="Helical" evidence="1">
    <location>
        <begin position="32"/>
        <end position="52"/>
    </location>
</feature>
<name>A0ABQ4KMT6_9BACI</name>
<keyword evidence="3" id="KW-1185">Reference proteome</keyword>
<keyword evidence="1" id="KW-0472">Membrane</keyword>
<gene>
    <name evidence="2" type="ORF">J8TS2_35540</name>
</gene>
<evidence type="ECO:0000313" key="2">
    <source>
        <dbReference type="EMBL" id="GIN59235.1"/>
    </source>
</evidence>
<accession>A0ABQ4KMT6</accession>
<dbReference type="EMBL" id="BORB01000039">
    <property type="protein sequence ID" value="GIN59235.1"/>
    <property type="molecule type" value="Genomic_DNA"/>
</dbReference>
<evidence type="ECO:0008006" key="4">
    <source>
        <dbReference type="Google" id="ProtNLM"/>
    </source>
</evidence>
<reference evidence="2 3" key="1">
    <citation type="submission" date="2021-03" db="EMBL/GenBank/DDBJ databases">
        <title>Antimicrobial resistance genes in bacteria isolated from Japanese honey, and their potential for conferring macrolide and lincosamide resistance in the American foulbrood pathogen Paenibacillus larvae.</title>
        <authorList>
            <person name="Okamoto M."/>
            <person name="Kumagai M."/>
            <person name="Kanamori H."/>
            <person name="Takamatsu D."/>
        </authorList>
    </citation>
    <scope>NUCLEOTIDE SEQUENCE [LARGE SCALE GENOMIC DNA]</scope>
    <source>
        <strain evidence="2 3">J8TS2</strain>
    </source>
</reference>
<evidence type="ECO:0000256" key="1">
    <source>
        <dbReference type="SAM" id="Phobius"/>
    </source>
</evidence>
<comment type="caution">
    <text evidence="2">The sequence shown here is derived from an EMBL/GenBank/DDBJ whole genome shotgun (WGS) entry which is preliminary data.</text>
</comment>
<protein>
    <recommendedName>
        <fullName evidence="4">NADH dehydrogenase subunit 1</fullName>
    </recommendedName>
</protein>
<keyword evidence="1" id="KW-1133">Transmembrane helix</keyword>
<keyword evidence="1" id="KW-0812">Transmembrane</keyword>
<evidence type="ECO:0000313" key="3">
    <source>
        <dbReference type="Proteomes" id="UP000679950"/>
    </source>
</evidence>
<dbReference type="Proteomes" id="UP000679950">
    <property type="component" value="Unassembled WGS sequence"/>
</dbReference>